<dbReference type="PROSITE" id="PS00626">
    <property type="entry name" value="RCC1_2"/>
    <property type="match status" value="1"/>
</dbReference>
<dbReference type="GO" id="GO:0034551">
    <property type="term" value="P:mitochondrial respiratory chain complex III assembly"/>
    <property type="evidence" value="ECO:0007669"/>
    <property type="project" value="TreeGrafter"/>
</dbReference>
<dbReference type="SUPFAM" id="SSF50985">
    <property type="entry name" value="RCC1/BLIP-II"/>
    <property type="match status" value="1"/>
</dbReference>
<keyword evidence="5" id="KW-1185">Reference proteome</keyword>
<dbReference type="InterPro" id="IPR053245">
    <property type="entry name" value="MitoProcess-Associated"/>
</dbReference>
<keyword evidence="3" id="KW-0812">Transmembrane</keyword>
<dbReference type="OrthoDB" id="10256179at2759"/>
<dbReference type="InterPro" id="IPR009091">
    <property type="entry name" value="RCC1/BLIP-II"/>
</dbReference>
<reference evidence="4 5" key="1">
    <citation type="journal article" date="2019" name="Sci. Rep.">
        <title>Comparative genomics of chytrid fungi reveal insights into the obligate biotrophic and pathogenic lifestyle of Synchytrium endobioticum.</title>
        <authorList>
            <person name="van de Vossenberg B.T.L.H."/>
            <person name="Warris S."/>
            <person name="Nguyen H.D.T."/>
            <person name="van Gent-Pelzer M.P.E."/>
            <person name="Joly D.L."/>
            <person name="van de Geest H.C."/>
            <person name="Bonants P.J.M."/>
            <person name="Smith D.S."/>
            <person name="Levesque C.A."/>
            <person name="van der Lee T.A.J."/>
        </authorList>
    </citation>
    <scope>NUCLEOTIDE SEQUENCE [LARGE SCALE GENOMIC DNA]</scope>
    <source>
        <strain evidence="4 5">CBS 675.73</strain>
    </source>
</reference>
<dbReference type="EMBL" id="QEAP01000265">
    <property type="protein sequence ID" value="TPX71001.1"/>
    <property type="molecule type" value="Genomic_DNA"/>
</dbReference>
<accession>A0A507F410</accession>
<name>A0A507F410_9FUNG</name>
<evidence type="ECO:0008006" key="6">
    <source>
        <dbReference type="Google" id="ProtNLM"/>
    </source>
</evidence>
<keyword evidence="3" id="KW-1133">Transmembrane helix</keyword>
<evidence type="ECO:0000256" key="1">
    <source>
        <dbReference type="PROSITE-ProRule" id="PRU00235"/>
    </source>
</evidence>
<dbReference type="PROSITE" id="PS50012">
    <property type="entry name" value="RCC1_3"/>
    <property type="match status" value="2"/>
</dbReference>
<dbReference type="InterPro" id="IPR000408">
    <property type="entry name" value="Reg_chr_condens"/>
</dbReference>
<dbReference type="Gene3D" id="2.130.10.30">
    <property type="entry name" value="Regulator of chromosome condensation 1/beta-lactamase-inhibitor protein II"/>
    <property type="match status" value="1"/>
</dbReference>
<comment type="caution">
    <text evidence="4">The sequence shown here is derived from an EMBL/GenBank/DDBJ whole genome shotgun (WGS) entry which is preliminary data.</text>
</comment>
<dbReference type="AlphaFoldDB" id="A0A507F410"/>
<evidence type="ECO:0000313" key="4">
    <source>
        <dbReference type="EMBL" id="TPX71001.1"/>
    </source>
</evidence>
<feature type="repeat" description="RCC1" evidence="1">
    <location>
        <begin position="343"/>
        <end position="402"/>
    </location>
</feature>
<sequence>MHRHLLSTRRLLSTQRPPPPHSHPHQSSSQWTPFPSNVAATARPKSSPHKDFNPPSVERKRRIAAFAVAAILTGGLLGIAVANTETDAVAPVKEKGAIGISSVGWAQMDQVRSSRELLGVWIWGRDSRGQSQARFVEAFRDVPLRDLAIDAKSETNVAIDASGNLLLSWNDSSKPFSALAGANLTRVVLSNGGCLAFALSKTGEVFRIDLKKLKAHSANVENSAIQLAPQTSIVNMLGLGWLVGARGVGAAQDLGACQKVGFSTEAERITSISSGESHLLALSSSGKVYTAPTTIEGNKHGQLGGTNADPAQTTLSPVPTLKSVKTAQIAAGTAFNCIRTANGQVFTWGSNKFGQLGTGRKGYDIAHSDEPLEMQFNGKMGDDKKCTLIAAGGDTVIMTLESKESSEVFSVGMGQWGQLGTGNFIHMTNSPVKVATLSNLQEYSEKLSKVVPIRVDSITMGPTHVVAVLKDGSTNKFGKDVFVWGGNEKGQLGRVDGKKGNSAVPVWVAPVLRPIADQEAAAVEVQKEKKELTETEDDVASKPPVWEADGMGRLQVAGPGRAVTHHGGWTWTGWLLGSTMPQSVFVEQAFACADGVTALYSKVL</sequence>
<feature type="repeat" description="RCC1" evidence="1">
    <location>
        <begin position="406"/>
        <end position="471"/>
    </location>
</feature>
<dbReference type="Pfam" id="PF00415">
    <property type="entry name" value="RCC1"/>
    <property type="match status" value="1"/>
</dbReference>
<feature type="region of interest" description="Disordered" evidence="2">
    <location>
        <begin position="1"/>
        <end position="56"/>
    </location>
</feature>
<protein>
    <recommendedName>
        <fullName evidence="6">Regulator of chromosome condensation 1/beta-lactamase-inhibitor protein II</fullName>
    </recommendedName>
</protein>
<dbReference type="STRING" id="246404.A0A507F410"/>
<gene>
    <name evidence="4" type="ORF">CcCBS67573_g06342</name>
</gene>
<dbReference type="PANTHER" id="PTHR47563:SF1">
    <property type="entry name" value="PROTEIN FMP25, MITOCHONDRIAL"/>
    <property type="match status" value="1"/>
</dbReference>
<feature type="transmembrane region" description="Helical" evidence="3">
    <location>
        <begin position="63"/>
        <end position="82"/>
    </location>
</feature>
<evidence type="ECO:0000256" key="3">
    <source>
        <dbReference type="SAM" id="Phobius"/>
    </source>
</evidence>
<evidence type="ECO:0000256" key="2">
    <source>
        <dbReference type="SAM" id="MobiDB-lite"/>
    </source>
</evidence>
<organism evidence="4 5">
    <name type="scientific">Chytriomyces confervae</name>
    <dbReference type="NCBI Taxonomy" id="246404"/>
    <lineage>
        <taxon>Eukaryota</taxon>
        <taxon>Fungi</taxon>
        <taxon>Fungi incertae sedis</taxon>
        <taxon>Chytridiomycota</taxon>
        <taxon>Chytridiomycota incertae sedis</taxon>
        <taxon>Chytridiomycetes</taxon>
        <taxon>Chytridiales</taxon>
        <taxon>Chytriomycetaceae</taxon>
        <taxon>Chytriomyces</taxon>
    </lineage>
</organism>
<evidence type="ECO:0000313" key="5">
    <source>
        <dbReference type="Proteomes" id="UP000320333"/>
    </source>
</evidence>
<keyword evidence="3" id="KW-0472">Membrane</keyword>
<proteinExistence type="predicted"/>
<dbReference type="GO" id="GO:0005743">
    <property type="term" value="C:mitochondrial inner membrane"/>
    <property type="evidence" value="ECO:0007669"/>
    <property type="project" value="TreeGrafter"/>
</dbReference>
<dbReference type="Proteomes" id="UP000320333">
    <property type="component" value="Unassembled WGS sequence"/>
</dbReference>
<dbReference type="PANTHER" id="PTHR47563">
    <property type="entry name" value="PROTEIN FMP25, MITOCHONDRIAL"/>
    <property type="match status" value="1"/>
</dbReference>
<dbReference type="Pfam" id="PF13540">
    <property type="entry name" value="RCC1_2"/>
    <property type="match status" value="1"/>
</dbReference>